<dbReference type="InterPro" id="IPR027417">
    <property type="entry name" value="P-loop_NTPase"/>
</dbReference>
<dbReference type="Pfam" id="PF13558">
    <property type="entry name" value="SbcC_Walker_B"/>
    <property type="match status" value="1"/>
</dbReference>
<proteinExistence type="inferred from homology"/>
<feature type="coiled-coil region" evidence="4">
    <location>
        <begin position="260"/>
        <end position="523"/>
    </location>
</feature>
<evidence type="ECO:0000256" key="3">
    <source>
        <dbReference type="ARBA" id="ARBA00013368"/>
    </source>
</evidence>
<evidence type="ECO:0000313" key="7">
    <source>
        <dbReference type="Proteomes" id="UP000886741"/>
    </source>
</evidence>
<protein>
    <recommendedName>
        <fullName evidence="3">Nuclease SbcCD subunit C</fullName>
    </recommendedName>
</protein>
<comment type="subunit">
    <text evidence="2">Heterodimer of SbcC and SbcD.</text>
</comment>
<dbReference type="Gene3D" id="3.40.50.300">
    <property type="entry name" value="P-loop containing nucleotide triphosphate hydrolases"/>
    <property type="match status" value="2"/>
</dbReference>
<dbReference type="Proteomes" id="UP000886741">
    <property type="component" value="Unassembled WGS sequence"/>
</dbReference>
<reference evidence="6" key="2">
    <citation type="journal article" date="2021" name="PeerJ">
        <title>Extensive microbial diversity within the chicken gut microbiome revealed by metagenomics and culture.</title>
        <authorList>
            <person name="Gilroy R."/>
            <person name="Ravi A."/>
            <person name="Getino M."/>
            <person name="Pursley I."/>
            <person name="Horton D.L."/>
            <person name="Alikhan N.F."/>
            <person name="Baker D."/>
            <person name="Gharbi K."/>
            <person name="Hall N."/>
            <person name="Watson M."/>
            <person name="Adriaenssens E.M."/>
            <person name="Foster-Nyarko E."/>
            <person name="Jarju S."/>
            <person name="Secka A."/>
            <person name="Antonio M."/>
            <person name="Oren A."/>
            <person name="Chaudhuri R.R."/>
            <person name="La Ragione R."/>
            <person name="Hildebrand F."/>
            <person name="Pallen M.J."/>
        </authorList>
    </citation>
    <scope>NUCLEOTIDE SEQUENCE</scope>
    <source>
        <strain evidence="6">ChiBcec16-1751</strain>
    </source>
</reference>
<dbReference type="PANTHER" id="PTHR32114">
    <property type="entry name" value="ABC TRANSPORTER ABCH.3"/>
    <property type="match status" value="1"/>
</dbReference>
<dbReference type="Pfam" id="PF13476">
    <property type="entry name" value="AAA_23"/>
    <property type="match status" value="1"/>
</dbReference>
<keyword evidence="4" id="KW-0175">Coiled coil</keyword>
<feature type="coiled-coil region" evidence="4">
    <location>
        <begin position="767"/>
        <end position="801"/>
    </location>
</feature>
<evidence type="ECO:0000256" key="4">
    <source>
        <dbReference type="SAM" id="Coils"/>
    </source>
</evidence>
<feature type="domain" description="Rad50/SbcC-type AAA" evidence="5">
    <location>
        <begin position="5"/>
        <end position="224"/>
    </location>
</feature>
<comment type="caution">
    <text evidence="6">The sequence shown here is derived from an EMBL/GenBank/DDBJ whole genome shotgun (WGS) entry which is preliminary data.</text>
</comment>
<comment type="similarity">
    <text evidence="1">Belongs to the SMC family. SbcC subfamily.</text>
</comment>
<sequence length="1097" mass="122379">MRPLKLTLSAFGPYADTVVLDLERLGVRGLYLITGDTGAGKTTIFDAITYALYGEASGDNRDPSMFRSQYALPETPTLVELVFSYQGRTYTVRRNPEYERPARRGGGTTLQRADAELHLPDGRVVTRSREVTAELVSILGLDRSQFTQIAMIAQGDFLKLLLADTKSRQDIFREIFETRYFMVFQDKLKGEAIGLQKSCAAARASVQQYIGGVLYREEDPLAPRLEQAVQGALPLEETMALIAALLKADQASEDRCAVELEQLDGAISETAARLAQAEEAAKTRANLEAAKVRQTEQQQRMEAARIALEEREAETPRRTALQEQLTALEAELPRYETLETQQETCRRLAAELETLTAEQARRQTQRQEQAAQLEAWHQEAETLTAAAAEQQRLLGERERLDNRLTALEDLFRDLKQQRDYDRQLQTSQETITAQETRQTQLTEERRTLEQALNDARTAHAAGEGLEAEQEKLRHRGERLREQQSALDDLTARLDQCVQEAGTVAELQETYRQARTAAETAEGDYQRKQRAFLDGQAGILAETLTEGMPCPVCGSPHHPAPALRPETVPTEAELRTARTAAETAARQANECSLTAGRAATALEERQRQLLTAMAAHVEAPDLDRAGDQLAQSRREHAAALAELETALADLETRRQERQRLAQDIQRMEEELDRLGDRQETLRRETETARMEQSTLTGRRDQLARRLEQQAGDLLGDCPPDQMEPRLETEQAAVAAARQETETALQTVAAQLRRQAELAQAIPDGEAALQTLEQALSQGRETAASLESRRDEVARQAEQLRGQLPYEDGAAARSAWEQVRTELDGLTQQRQAAETAWNESRSALAAADAAVEELTALLDKTPVIDAAAEQERRQQLTQSRQALAAEQQAVHTRRDTNRRALDHIRDKAADLADLEGRYRWMAALSDTVNGTLAGQQKIALETYVQMTFFDEILRRANLRLLVMTDNQYELLRRREVDNNRSRSGLELDVVDHYNGSHRSVRSLSGGESFKASLSLALGLSDVIQSSAGGIRLDTMFVDEGFGSLDEESLRQAIRALSDLTEGDRLVGIISHVAELKERIDKQIVVTKDRTGGSRVELVV</sequence>
<dbReference type="PANTHER" id="PTHR32114:SF2">
    <property type="entry name" value="ABC TRANSPORTER ABCH.3"/>
    <property type="match status" value="1"/>
</dbReference>
<accession>A0A9D1JSM6</accession>
<dbReference type="GO" id="GO:0016887">
    <property type="term" value="F:ATP hydrolysis activity"/>
    <property type="evidence" value="ECO:0007669"/>
    <property type="project" value="InterPro"/>
</dbReference>
<name>A0A9D1JSM6_9FIRM</name>
<dbReference type="InterPro" id="IPR038729">
    <property type="entry name" value="Rad50/SbcC_AAA"/>
</dbReference>
<organism evidence="6 7">
    <name type="scientific">Candidatus Avoscillospira avistercoris</name>
    <dbReference type="NCBI Taxonomy" id="2840707"/>
    <lineage>
        <taxon>Bacteria</taxon>
        <taxon>Bacillati</taxon>
        <taxon>Bacillota</taxon>
        <taxon>Clostridia</taxon>
        <taxon>Eubacteriales</taxon>
        <taxon>Oscillospiraceae</taxon>
        <taxon>Oscillospiraceae incertae sedis</taxon>
        <taxon>Candidatus Avoscillospira</taxon>
    </lineage>
</organism>
<feature type="coiled-coil region" evidence="4">
    <location>
        <begin position="621"/>
        <end position="683"/>
    </location>
</feature>
<evidence type="ECO:0000256" key="2">
    <source>
        <dbReference type="ARBA" id="ARBA00011322"/>
    </source>
</evidence>
<dbReference type="AlphaFoldDB" id="A0A9D1JSM6"/>
<gene>
    <name evidence="6" type="ORF">IAA83_02325</name>
</gene>
<reference evidence="6" key="1">
    <citation type="submission" date="2020-10" db="EMBL/GenBank/DDBJ databases">
        <authorList>
            <person name="Gilroy R."/>
        </authorList>
    </citation>
    <scope>NUCLEOTIDE SEQUENCE</scope>
    <source>
        <strain evidence="6">ChiBcec16-1751</strain>
    </source>
</reference>
<dbReference type="SUPFAM" id="SSF52540">
    <property type="entry name" value="P-loop containing nucleoside triphosphate hydrolases"/>
    <property type="match status" value="1"/>
</dbReference>
<dbReference type="EMBL" id="DVJJ01000041">
    <property type="protein sequence ID" value="HIS64192.1"/>
    <property type="molecule type" value="Genomic_DNA"/>
</dbReference>
<evidence type="ECO:0000256" key="1">
    <source>
        <dbReference type="ARBA" id="ARBA00006930"/>
    </source>
</evidence>
<dbReference type="GO" id="GO:0006302">
    <property type="term" value="P:double-strand break repair"/>
    <property type="evidence" value="ECO:0007669"/>
    <property type="project" value="InterPro"/>
</dbReference>
<evidence type="ECO:0000313" key="6">
    <source>
        <dbReference type="EMBL" id="HIS64192.1"/>
    </source>
</evidence>
<evidence type="ECO:0000259" key="5">
    <source>
        <dbReference type="Pfam" id="PF13476"/>
    </source>
</evidence>